<accession>A0A5S5DPP8</accession>
<keyword evidence="3" id="KW-1185">Reference proteome</keyword>
<comment type="caution">
    <text evidence="2">The sequence shown here is derived from an EMBL/GenBank/DDBJ whole genome shotgun (WGS) entry which is preliminary data.</text>
</comment>
<name>A0A5S5DPP8_9FLAO</name>
<proteinExistence type="predicted"/>
<dbReference type="AlphaFoldDB" id="A0A5S5DPP8"/>
<dbReference type="SUPFAM" id="SSF75005">
    <property type="entry name" value="Arabinanase/levansucrase/invertase"/>
    <property type="match status" value="1"/>
</dbReference>
<evidence type="ECO:0000313" key="2">
    <source>
        <dbReference type="EMBL" id="TYP97348.1"/>
    </source>
</evidence>
<evidence type="ECO:0000259" key="1">
    <source>
        <dbReference type="Pfam" id="PF24793"/>
    </source>
</evidence>
<reference evidence="2 3" key="1">
    <citation type="submission" date="2019-07" db="EMBL/GenBank/DDBJ databases">
        <title>Genomic Encyclopedia of Type Strains, Phase IV (KMG-IV): sequencing the most valuable type-strain genomes for metagenomic binning, comparative biology and taxonomic classification.</title>
        <authorList>
            <person name="Goeker M."/>
        </authorList>
    </citation>
    <scope>NUCLEOTIDE SEQUENCE [LARGE SCALE GENOMIC DNA]</scope>
    <source>
        <strain evidence="2 3">DSM 18961</strain>
    </source>
</reference>
<gene>
    <name evidence="2" type="ORF">C7447_10432</name>
</gene>
<evidence type="ECO:0000313" key="3">
    <source>
        <dbReference type="Proteomes" id="UP000323136"/>
    </source>
</evidence>
<sequence length="512" mass="61704">MINVGVYLNDYKNSDVWENIILDEISREKNFNVILIKNEVKFEKKTNKKTSALKFLLLHFQIKIENIVLKTFSKKSKNQKIKKSFLKENNFDFIVNFSHNIKKEILIEKANIGLLEVFKDSFLIYKYNLLCINEVVKKMPCVNLKLKVYNKKINKGVFIEDMFFTYDWKGSKNLASLSVRVSKFLIKNINIYIINEREYNICKNKTENFEERISIYTQFIYIIKFYLMIFKRFYKSLLYKFFNRKKDNWTLVFGNNYSKNKFFKNLKPVVLPKDEFWADPFLFKFKKEYYVFFEKYINKIGRGIISCGKLVNGEINDIEDVLITDYHLSYPNVFEEEGEIYMIPEISEKRRLEIYKCINFPNQWELYSYAFDGEYVVDTIYYKDENNNKWLFLSKTNNNLNDNCSELYIYQIDSLKLNKVINHKQNPIFADCRKSRNAGAILKLNNKLIRPSQNNSYGIYGYNINFNQIKVLNIEEYKEENIKIHNNSFKKYKRVHHFHFLDEIFVFDCYLN</sequence>
<feature type="domain" description="Glucosamine inositolphosphorylceramide transferase 1 N-terminal" evidence="1">
    <location>
        <begin position="275"/>
        <end position="493"/>
    </location>
</feature>
<protein>
    <recommendedName>
        <fullName evidence="1">Glucosamine inositolphosphorylceramide transferase 1 N-terminal domain-containing protein</fullName>
    </recommendedName>
</protein>
<dbReference type="EMBL" id="VNIA01000004">
    <property type="protein sequence ID" value="TYP97348.1"/>
    <property type="molecule type" value="Genomic_DNA"/>
</dbReference>
<dbReference type="InterPro" id="IPR023296">
    <property type="entry name" value="Glyco_hydro_beta-prop_sf"/>
</dbReference>
<dbReference type="Proteomes" id="UP000323136">
    <property type="component" value="Unassembled WGS sequence"/>
</dbReference>
<dbReference type="Pfam" id="PF24793">
    <property type="entry name" value="GINT1_N"/>
    <property type="match status" value="1"/>
</dbReference>
<dbReference type="InterPro" id="IPR056442">
    <property type="entry name" value="GINT1_N"/>
</dbReference>
<organism evidence="2 3">
    <name type="scientific">Tenacibaculum adriaticum</name>
    <dbReference type="NCBI Taxonomy" id="413713"/>
    <lineage>
        <taxon>Bacteria</taxon>
        <taxon>Pseudomonadati</taxon>
        <taxon>Bacteroidota</taxon>
        <taxon>Flavobacteriia</taxon>
        <taxon>Flavobacteriales</taxon>
        <taxon>Flavobacteriaceae</taxon>
        <taxon>Tenacibaculum</taxon>
    </lineage>
</organism>
<dbReference type="RefSeq" id="WP_148870702.1">
    <property type="nucleotide sequence ID" value="NZ_VNIA01000004.1"/>
</dbReference>
<dbReference type="OrthoDB" id="3771157at2"/>
<dbReference type="Gene3D" id="2.115.10.20">
    <property type="entry name" value="Glycosyl hydrolase domain, family 43"/>
    <property type="match status" value="1"/>
</dbReference>